<dbReference type="Proteomes" id="UP000249061">
    <property type="component" value="Unassembled WGS sequence"/>
</dbReference>
<evidence type="ECO:0000256" key="1">
    <source>
        <dbReference type="SAM" id="Phobius"/>
    </source>
</evidence>
<organism evidence="2 3">
    <name type="scientific">Archangium gephyra</name>
    <dbReference type="NCBI Taxonomy" id="48"/>
    <lineage>
        <taxon>Bacteria</taxon>
        <taxon>Pseudomonadati</taxon>
        <taxon>Myxococcota</taxon>
        <taxon>Myxococcia</taxon>
        <taxon>Myxococcales</taxon>
        <taxon>Cystobacterineae</taxon>
        <taxon>Archangiaceae</taxon>
        <taxon>Archangium</taxon>
    </lineage>
</organism>
<dbReference type="EMBL" id="QFQP01000011">
    <property type="protein sequence ID" value="PZR12782.1"/>
    <property type="molecule type" value="Genomic_DNA"/>
</dbReference>
<keyword evidence="1" id="KW-0812">Transmembrane</keyword>
<evidence type="ECO:0000313" key="3">
    <source>
        <dbReference type="Proteomes" id="UP000249061"/>
    </source>
</evidence>
<protein>
    <submittedName>
        <fullName evidence="2">Uncharacterized protein</fullName>
    </submittedName>
</protein>
<gene>
    <name evidence="2" type="ORF">DI536_14535</name>
</gene>
<accession>A0A2W5TD26</accession>
<evidence type="ECO:0000313" key="2">
    <source>
        <dbReference type="EMBL" id="PZR12782.1"/>
    </source>
</evidence>
<feature type="transmembrane region" description="Helical" evidence="1">
    <location>
        <begin position="202"/>
        <end position="223"/>
    </location>
</feature>
<keyword evidence="1" id="KW-1133">Transmembrane helix</keyword>
<name>A0A2W5TD26_9BACT</name>
<dbReference type="AlphaFoldDB" id="A0A2W5TD26"/>
<feature type="transmembrane region" description="Helical" evidence="1">
    <location>
        <begin position="53"/>
        <end position="74"/>
    </location>
</feature>
<feature type="transmembrane region" description="Helical" evidence="1">
    <location>
        <begin position="86"/>
        <end position="107"/>
    </location>
</feature>
<sequence>MNTPVEKPPFMARVGRRYFASRSTKVRAITSSDAIHVLNPEERRRLMRVELGAIARAALAGALSGGACATAEVFADGHFAGDTVKYWGLIGLVTVIASVAEIAFIYWDTLRSVHELARVAGLELFGKDRETSDEALIDGLARAALELPNPVDLGVGVNPHREAQKWRLVLASLAYKAKVGVTNFLTKLLIRRLLSRVALRSYLPFVALPVTAFWNAIVTWRVLREARIRALGPSAIEELVNVVFTDAHLISAQAKLSAMRAVACAIVRTQDLHPNLVRLLSSVSKRAGDTGKNELDDVGLFLSNLKRLDPHELRVSLQVLAVACVVDGKLTGRERALWTDAMAAAGRSVEFSRLEKLRAAFVRGDGIADDVLRSF</sequence>
<dbReference type="NCBIfam" id="NF047767">
    <property type="entry name" value="LBF_2804_fam"/>
    <property type="match status" value="1"/>
</dbReference>
<keyword evidence="1" id="KW-0472">Membrane</keyword>
<proteinExistence type="predicted"/>
<reference evidence="2 3" key="1">
    <citation type="submission" date="2017-08" db="EMBL/GenBank/DDBJ databases">
        <title>Infants hospitalized years apart are colonized by the same room-sourced microbial strains.</title>
        <authorList>
            <person name="Brooks B."/>
            <person name="Olm M.R."/>
            <person name="Firek B.A."/>
            <person name="Baker R."/>
            <person name="Thomas B.C."/>
            <person name="Morowitz M.J."/>
            <person name="Banfield J.F."/>
        </authorList>
    </citation>
    <scope>NUCLEOTIDE SEQUENCE [LARGE SCALE GENOMIC DNA]</scope>
    <source>
        <strain evidence="2">S2_003_000_R2_14</strain>
    </source>
</reference>
<comment type="caution">
    <text evidence="2">The sequence shown here is derived from an EMBL/GenBank/DDBJ whole genome shotgun (WGS) entry which is preliminary data.</text>
</comment>